<dbReference type="AlphaFoldDB" id="A0A2V1D719"/>
<dbReference type="Proteomes" id="UP000244855">
    <property type="component" value="Unassembled WGS sequence"/>
</dbReference>
<evidence type="ECO:0000313" key="2">
    <source>
        <dbReference type="Proteomes" id="UP000244855"/>
    </source>
</evidence>
<keyword evidence="2" id="KW-1185">Reference proteome</keyword>
<name>A0A2V1D719_9PLEO</name>
<proteinExistence type="predicted"/>
<organism evidence="1 2">
    <name type="scientific">Periconia macrospinosa</name>
    <dbReference type="NCBI Taxonomy" id="97972"/>
    <lineage>
        <taxon>Eukaryota</taxon>
        <taxon>Fungi</taxon>
        <taxon>Dikarya</taxon>
        <taxon>Ascomycota</taxon>
        <taxon>Pezizomycotina</taxon>
        <taxon>Dothideomycetes</taxon>
        <taxon>Pleosporomycetidae</taxon>
        <taxon>Pleosporales</taxon>
        <taxon>Massarineae</taxon>
        <taxon>Periconiaceae</taxon>
        <taxon>Periconia</taxon>
    </lineage>
</organism>
<protein>
    <submittedName>
        <fullName evidence="1">Uncharacterized protein</fullName>
    </submittedName>
</protein>
<evidence type="ECO:0000313" key="1">
    <source>
        <dbReference type="EMBL" id="PVH93851.1"/>
    </source>
</evidence>
<accession>A0A2V1D719</accession>
<gene>
    <name evidence="1" type="ORF">DM02DRAFT_661583</name>
</gene>
<sequence length="109" mass="12686">MSFSPETEPQLVRKGWWRNVAAPAYRQYLWTTTNARAVLIVGLLAALEAFAGDRLWTIIRYYSQQADNRSNLSRSNSIRALYTQLNDQKQNLTNSLMMWKASIYDNPKR</sequence>
<dbReference type="EMBL" id="KZ805564">
    <property type="protein sequence ID" value="PVH93851.1"/>
    <property type="molecule type" value="Genomic_DNA"/>
</dbReference>
<reference evidence="1 2" key="1">
    <citation type="journal article" date="2018" name="Sci. Rep.">
        <title>Comparative genomics provides insights into the lifestyle and reveals functional heterogeneity of dark septate endophytic fungi.</title>
        <authorList>
            <person name="Knapp D.G."/>
            <person name="Nemeth J.B."/>
            <person name="Barry K."/>
            <person name="Hainaut M."/>
            <person name="Henrissat B."/>
            <person name="Johnson J."/>
            <person name="Kuo A."/>
            <person name="Lim J.H.P."/>
            <person name="Lipzen A."/>
            <person name="Nolan M."/>
            <person name="Ohm R.A."/>
            <person name="Tamas L."/>
            <person name="Grigoriev I.V."/>
            <person name="Spatafora J.W."/>
            <person name="Nagy L.G."/>
            <person name="Kovacs G.M."/>
        </authorList>
    </citation>
    <scope>NUCLEOTIDE SEQUENCE [LARGE SCALE GENOMIC DNA]</scope>
    <source>
        <strain evidence="1 2">DSE2036</strain>
    </source>
</reference>